<evidence type="ECO:0000256" key="1">
    <source>
        <dbReference type="SAM" id="MobiDB-lite"/>
    </source>
</evidence>
<feature type="region of interest" description="Disordered" evidence="1">
    <location>
        <begin position="46"/>
        <end position="77"/>
    </location>
</feature>
<organism evidence="2 3">
    <name type="scientific">Streptomyces prasinosporus</name>
    <dbReference type="NCBI Taxonomy" id="68256"/>
    <lineage>
        <taxon>Bacteria</taxon>
        <taxon>Bacillati</taxon>
        <taxon>Actinomycetota</taxon>
        <taxon>Actinomycetes</taxon>
        <taxon>Kitasatosporales</taxon>
        <taxon>Streptomycetaceae</taxon>
        <taxon>Streptomyces</taxon>
        <taxon>Streptomyces albogriseolus group</taxon>
    </lineage>
</organism>
<dbReference type="EMBL" id="BAAAXF010000042">
    <property type="protein sequence ID" value="GAA3499146.1"/>
    <property type="molecule type" value="Genomic_DNA"/>
</dbReference>
<name>A0ABP6TUV3_9ACTN</name>
<evidence type="ECO:0000313" key="3">
    <source>
        <dbReference type="Proteomes" id="UP001501455"/>
    </source>
</evidence>
<comment type="caution">
    <text evidence="2">The sequence shown here is derived from an EMBL/GenBank/DDBJ whole genome shotgun (WGS) entry which is preliminary data.</text>
</comment>
<sequence>MAYTEEWVTARARDAYEHGRASFDVRPERTALAGHRHAGRIRPPRVESLLGARGHPDGSPGCGNWSRTAEPPRYGDLDHLDDTHLGLDRPHALPFLPHANTDCAARGPAEVWAPMGRRPDEAMIRKPSTARSTTPRLTRCCATSAATR</sequence>
<keyword evidence="3" id="KW-1185">Reference proteome</keyword>
<gene>
    <name evidence="2" type="ORF">GCM10019016_062500</name>
</gene>
<evidence type="ECO:0000313" key="2">
    <source>
        <dbReference type="EMBL" id="GAA3499146.1"/>
    </source>
</evidence>
<dbReference type="Proteomes" id="UP001501455">
    <property type="component" value="Unassembled WGS sequence"/>
</dbReference>
<reference evidence="3" key="1">
    <citation type="journal article" date="2019" name="Int. J. Syst. Evol. Microbiol.">
        <title>The Global Catalogue of Microorganisms (GCM) 10K type strain sequencing project: providing services to taxonomists for standard genome sequencing and annotation.</title>
        <authorList>
            <consortium name="The Broad Institute Genomics Platform"/>
            <consortium name="The Broad Institute Genome Sequencing Center for Infectious Disease"/>
            <person name="Wu L."/>
            <person name="Ma J."/>
        </authorList>
    </citation>
    <scope>NUCLEOTIDE SEQUENCE [LARGE SCALE GENOMIC DNA]</scope>
    <source>
        <strain evidence="3">JCM 4816</strain>
    </source>
</reference>
<proteinExistence type="predicted"/>
<accession>A0ABP6TUV3</accession>
<protein>
    <submittedName>
        <fullName evidence="2">Uncharacterized protein</fullName>
    </submittedName>
</protein>